<dbReference type="AlphaFoldDB" id="A0A136Q3G4"/>
<keyword evidence="2 4" id="KW-0808">Transferase</keyword>
<feature type="domain" description="Carbohydrate kinase FGGY C-terminal" evidence="6">
    <location>
        <begin position="259"/>
        <end position="454"/>
    </location>
</feature>
<dbReference type="InterPro" id="IPR018483">
    <property type="entry name" value="Carb_kinase_FGGY_CS"/>
</dbReference>
<dbReference type="EMBL" id="LSZW01000063">
    <property type="protein sequence ID" value="KXK65192.1"/>
    <property type="molecule type" value="Genomic_DNA"/>
</dbReference>
<evidence type="ECO:0000256" key="4">
    <source>
        <dbReference type="RuleBase" id="RU003733"/>
    </source>
</evidence>
<evidence type="ECO:0000256" key="1">
    <source>
        <dbReference type="ARBA" id="ARBA00009156"/>
    </source>
</evidence>
<comment type="caution">
    <text evidence="7">The sequence shown here is derived from an EMBL/GenBank/DDBJ whole genome shotgun (WGS) entry which is preliminary data.</text>
</comment>
<evidence type="ECO:0000256" key="3">
    <source>
        <dbReference type="ARBA" id="ARBA00022777"/>
    </source>
</evidence>
<reference evidence="7 8" key="1">
    <citation type="submission" date="2016-02" db="EMBL/GenBank/DDBJ databases">
        <authorList>
            <person name="Wen L."/>
            <person name="He K."/>
            <person name="Yang H."/>
        </authorList>
    </citation>
    <scope>NUCLEOTIDE SEQUENCE [LARGE SCALE GENOMIC DNA]</scope>
    <source>
        <strain evidence="7 8">DSM 22607</strain>
    </source>
</reference>
<dbReference type="PATRIC" id="fig|626937.4.peg.2407"/>
<dbReference type="InterPro" id="IPR000577">
    <property type="entry name" value="Carb_kinase_FGGY"/>
</dbReference>
<proteinExistence type="inferred from homology"/>
<sequence>MKQYIIAYDFGTGGIKASLYTAEGLSLASSFEPYDTVYPHVGWHEQRPSDWWQSICISTQRLLEKSGADKNKIEGLAISGHSLGVVPVDKNGELLRETAPIWSDTRAQKESDEFFASHSKDDWYMMTGNGFPSHLYSAFKLMWYRKNEPEMFARIATVLGTKDYINYLLTGKMYTDHSYASGIGFYDLKKGQYDEAYMKEMGLPADIFPEIIPSTEIIGTLTNEAAEEIGLPVDVKVACGGVDNSCMALGGRCIADGRAYVSLGSSAWNVVSSYEPILDTKLSPFVFAHCIPGLFVSATSIFSAGSSFQWVRNQLCKDIMQNAGDRDPYILMNELAAQSPIGSHKLLFNPSLAGGTGADLTPNIRGAYVGLDLKHTQADLIRSAMEGISLALRIALDYMKTMTALQDEILFVGGGANSPLWLQMFANIYGMDVIKTNVGQEAGSLGAAAIAAVGCGMWNDFSPIDRIHKIESVSHVDPVAQAEYNKILEVYKEAADYLAKIGDKLYALDIEE</sequence>
<dbReference type="InterPro" id="IPR050406">
    <property type="entry name" value="FGGY_Carb_Kinase"/>
</dbReference>
<dbReference type="GO" id="GO:0016773">
    <property type="term" value="F:phosphotransferase activity, alcohol group as acceptor"/>
    <property type="evidence" value="ECO:0007669"/>
    <property type="project" value="InterPro"/>
</dbReference>
<dbReference type="PANTHER" id="PTHR43095:SF5">
    <property type="entry name" value="XYLULOSE KINASE"/>
    <property type="match status" value="1"/>
</dbReference>
<dbReference type="GO" id="GO:0005975">
    <property type="term" value="P:carbohydrate metabolic process"/>
    <property type="evidence" value="ECO:0007669"/>
    <property type="project" value="InterPro"/>
</dbReference>
<gene>
    <name evidence="7" type="ORF">HMPREF3293_02450</name>
</gene>
<dbReference type="PROSITE" id="PS00445">
    <property type="entry name" value="FGGY_KINASES_2"/>
    <property type="match status" value="1"/>
</dbReference>
<organism evidence="7 8">
    <name type="scientific">Christensenella minuta</name>
    <dbReference type="NCBI Taxonomy" id="626937"/>
    <lineage>
        <taxon>Bacteria</taxon>
        <taxon>Bacillati</taxon>
        <taxon>Bacillota</taxon>
        <taxon>Clostridia</taxon>
        <taxon>Christensenellales</taxon>
        <taxon>Christensenellaceae</taxon>
        <taxon>Christensenella</taxon>
    </lineage>
</organism>
<dbReference type="STRING" id="626937.HMPREF3293_02450"/>
<dbReference type="InterPro" id="IPR043129">
    <property type="entry name" value="ATPase_NBD"/>
</dbReference>
<dbReference type="SUPFAM" id="SSF53067">
    <property type="entry name" value="Actin-like ATPase domain"/>
    <property type="match status" value="2"/>
</dbReference>
<protein>
    <submittedName>
        <fullName evidence="7">Carbohydrate kinase, FGGY family protein</fullName>
    </submittedName>
</protein>
<dbReference type="InterPro" id="IPR018484">
    <property type="entry name" value="FGGY_N"/>
</dbReference>
<dbReference type="Pfam" id="PF02782">
    <property type="entry name" value="FGGY_C"/>
    <property type="match status" value="1"/>
</dbReference>
<dbReference type="Pfam" id="PF00370">
    <property type="entry name" value="FGGY_N"/>
    <property type="match status" value="1"/>
</dbReference>
<dbReference type="Proteomes" id="UP000070366">
    <property type="component" value="Unassembled WGS sequence"/>
</dbReference>
<evidence type="ECO:0000313" key="8">
    <source>
        <dbReference type="Proteomes" id="UP000070366"/>
    </source>
</evidence>
<dbReference type="RefSeq" id="WP_066519146.1">
    <property type="nucleotide sequence ID" value="NZ_CABMOF010000001.1"/>
</dbReference>
<keyword evidence="3 4" id="KW-0418">Kinase</keyword>
<keyword evidence="8" id="KW-1185">Reference proteome</keyword>
<evidence type="ECO:0000259" key="6">
    <source>
        <dbReference type="Pfam" id="PF02782"/>
    </source>
</evidence>
<dbReference type="Gene3D" id="3.30.420.40">
    <property type="match status" value="2"/>
</dbReference>
<dbReference type="PIRSF" id="PIRSF000538">
    <property type="entry name" value="GlpK"/>
    <property type="match status" value="1"/>
</dbReference>
<comment type="similarity">
    <text evidence="1 4">Belongs to the FGGY kinase family.</text>
</comment>
<dbReference type="CDD" id="cd07805">
    <property type="entry name" value="ASKHA_NBD_FGGY_CvXK-like"/>
    <property type="match status" value="1"/>
</dbReference>
<dbReference type="InterPro" id="IPR018485">
    <property type="entry name" value="FGGY_C"/>
</dbReference>
<dbReference type="PANTHER" id="PTHR43095">
    <property type="entry name" value="SUGAR KINASE"/>
    <property type="match status" value="1"/>
</dbReference>
<dbReference type="KEGG" id="cmiu:B1H56_03100"/>
<name>A0A136Q3G4_9FIRM</name>
<feature type="domain" description="Carbohydrate kinase FGGY N-terminal" evidence="5">
    <location>
        <begin position="4"/>
        <end position="250"/>
    </location>
</feature>
<dbReference type="OrthoDB" id="9805576at2"/>
<evidence type="ECO:0000256" key="2">
    <source>
        <dbReference type="ARBA" id="ARBA00022679"/>
    </source>
</evidence>
<dbReference type="GO" id="GO:0016301">
    <property type="term" value="F:kinase activity"/>
    <property type="evidence" value="ECO:0007669"/>
    <property type="project" value="UniProtKB-KW"/>
</dbReference>
<evidence type="ECO:0000259" key="5">
    <source>
        <dbReference type="Pfam" id="PF00370"/>
    </source>
</evidence>
<accession>A0A136Q3G4</accession>
<evidence type="ECO:0000313" key="7">
    <source>
        <dbReference type="EMBL" id="KXK65192.1"/>
    </source>
</evidence>